<name>A0A3N1PFB3_9GAMM</name>
<reference evidence="1 2" key="1">
    <citation type="submission" date="2018-11" db="EMBL/GenBank/DDBJ databases">
        <title>Genomic Encyclopedia of Type Strains, Phase IV (KMG-IV): sequencing the most valuable type-strain genomes for metagenomic binning, comparative biology and taxonomic classification.</title>
        <authorList>
            <person name="Goeker M."/>
        </authorList>
    </citation>
    <scope>NUCLEOTIDE SEQUENCE [LARGE SCALE GENOMIC DNA]</scope>
    <source>
        <strain evidence="1 2">DSM 21945</strain>
    </source>
</reference>
<dbReference type="Proteomes" id="UP000268033">
    <property type="component" value="Unassembled WGS sequence"/>
</dbReference>
<comment type="caution">
    <text evidence="1">The sequence shown here is derived from an EMBL/GenBank/DDBJ whole genome shotgun (WGS) entry which is preliminary data.</text>
</comment>
<sequence length="179" mass="20321">MPKTLWFFVFVLLYALPVQAKDYIYRSFTVNESSHSPGKLEPGFEINEILINSKKSLIYSNGLGTEYRIQNFDGDINCLVSGLLNFCLPQGFKGERQSWSVGKLIFKNKGRFQAGFLDNSIYFVISVESESMNKSNIVPVEFFYSIKRGVLGFIQLRQSVGGGALVYWVNDEMKAIKLD</sequence>
<dbReference type="EMBL" id="RJUL01000004">
    <property type="protein sequence ID" value="ROQ27355.1"/>
    <property type="molecule type" value="Genomic_DNA"/>
</dbReference>
<gene>
    <name evidence="1" type="ORF">EDC28_1042</name>
</gene>
<evidence type="ECO:0000313" key="2">
    <source>
        <dbReference type="Proteomes" id="UP000268033"/>
    </source>
</evidence>
<evidence type="ECO:0000313" key="1">
    <source>
        <dbReference type="EMBL" id="ROQ27355.1"/>
    </source>
</evidence>
<dbReference type="AlphaFoldDB" id="A0A3N1PFB3"/>
<protein>
    <submittedName>
        <fullName evidence="1">Uncharacterized protein</fullName>
    </submittedName>
</protein>
<accession>A0A3N1PFB3</accession>
<organism evidence="1 2">
    <name type="scientific">Gallaecimonas pentaromativorans</name>
    <dbReference type="NCBI Taxonomy" id="584787"/>
    <lineage>
        <taxon>Bacteria</taxon>
        <taxon>Pseudomonadati</taxon>
        <taxon>Pseudomonadota</taxon>
        <taxon>Gammaproteobacteria</taxon>
        <taxon>Enterobacterales</taxon>
        <taxon>Gallaecimonadaceae</taxon>
        <taxon>Gallaecimonas</taxon>
    </lineage>
</organism>
<keyword evidence="2" id="KW-1185">Reference proteome</keyword>
<proteinExistence type="predicted"/>